<proteinExistence type="predicted"/>
<organism evidence="1 2">
    <name type="scientific">Colletotrichum incanum</name>
    <name type="common">Soybean anthracnose fungus</name>
    <dbReference type="NCBI Taxonomy" id="1573173"/>
    <lineage>
        <taxon>Eukaryota</taxon>
        <taxon>Fungi</taxon>
        <taxon>Dikarya</taxon>
        <taxon>Ascomycota</taxon>
        <taxon>Pezizomycotina</taxon>
        <taxon>Sordariomycetes</taxon>
        <taxon>Hypocreomycetidae</taxon>
        <taxon>Glomerellales</taxon>
        <taxon>Glomerellaceae</taxon>
        <taxon>Colletotrichum</taxon>
        <taxon>Colletotrichum spaethianum species complex</taxon>
    </lineage>
</organism>
<keyword evidence="2" id="KW-1185">Reference proteome</keyword>
<sequence>MTRLQGCVEIVDVRLEEGKVHVGFAAPLDDLLQNNKENRSLIPSVSLVAAALRRHVVHSSLPRITSGSEIWRSKRGERRKIHGVLR</sequence>
<evidence type="ECO:0000313" key="2">
    <source>
        <dbReference type="Proteomes" id="UP000076584"/>
    </source>
</evidence>
<name>A0A161VCU8_COLIC</name>
<comment type="caution">
    <text evidence="1">The sequence shown here is derived from an EMBL/GenBank/DDBJ whole genome shotgun (WGS) entry which is preliminary data.</text>
</comment>
<gene>
    <name evidence="1" type="ORF">CI238_00302</name>
</gene>
<evidence type="ECO:0000313" key="1">
    <source>
        <dbReference type="EMBL" id="KZL68534.1"/>
    </source>
</evidence>
<reference evidence="1 2" key="1">
    <citation type="submission" date="2015-06" db="EMBL/GenBank/DDBJ databases">
        <title>Survival trade-offs in plant roots during colonization by closely related pathogenic and mutualistic fungi.</title>
        <authorList>
            <person name="Hacquard S."/>
            <person name="Kracher B."/>
            <person name="Hiruma K."/>
            <person name="Weinman A."/>
            <person name="Muench P."/>
            <person name="Garrido Oter R."/>
            <person name="Ver Loren van Themaat E."/>
            <person name="Dallerey J.-F."/>
            <person name="Damm U."/>
            <person name="Henrissat B."/>
            <person name="Lespinet O."/>
            <person name="Thon M."/>
            <person name="Kemen E."/>
            <person name="McHardy A.C."/>
            <person name="Schulze-Lefert P."/>
            <person name="O'Connell R.J."/>
        </authorList>
    </citation>
    <scope>NUCLEOTIDE SEQUENCE [LARGE SCALE GENOMIC DNA]</scope>
    <source>
        <strain evidence="1 2">MAFF 238704</strain>
    </source>
</reference>
<dbReference type="EMBL" id="LFIW01002504">
    <property type="protein sequence ID" value="KZL68534.1"/>
    <property type="molecule type" value="Genomic_DNA"/>
</dbReference>
<dbReference type="Proteomes" id="UP000076584">
    <property type="component" value="Unassembled WGS sequence"/>
</dbReference>
<accession>A0A161VCU8</accession>
<protein>
    <submittedName>
        <fullName evidence="1">Uncharacterized protein</fullName>
    </submittedName>
</protein>
<dbReference type="AlphaFoldDB" id="A0A161VCU8"/>